<dbReference type="Proteomes" id="UP000307943">
    <property type="component" value="Unassembled WGS sequence"/>
</dbReference>
<reference evidence="6 7" key="1">
    <citation type="submission" date="2019-05" db="EMBL/GenBank/DDBJ databases">
        <title>We sequenced the genome of Paenibacillus hemerocallicola KCTC 33185 for further insight into its adaptation and study the phylogeny of Paenibacillus.</title>
        <authorList>
            <person name="Narsing Rao M.P."/>
        </authorList>
    </citation>
    <scope>NUCLEOTIDE SEQUENCE [LARGE SCALE GENOMIC DNA]</scope>
    <source>
        <strain evidence="6 7">KCTC 33185</strain>
    </source>
</reference>
<dbReference type="PIRSF" id="PIRSF039012">
    <property type="entry name" value="ASP"/>
    <property type="match status" value="1"/>
</dbReference>
<keyword evidence="4" id="KW-0862">Zinc</keyword>
<evidence type="ECO:0000256" key="4">
    <source>
        <dbReference type="ARBA" id="ARBA00022833"/>
    </source>
</evidence>
<gene>
    <name evidence="6" type="ORF">FE784_27905</name>
</gene>
<sequence length="347" mass="37537">MAVRMEIERYDAKAAAPGTKQSMTLIADIGLEQPLELPVLRIDGAAAGPALLVLAGVHGDEYEGVETILRLYRDLRPEQLAGTIILVPQANALSYRGGTRISPEDGVNMARAFPGNPEGTPTERIAWHLHHRFIAHADFMLDLHSGGTHYAVSTLVGYYHNDGTEIGRRSRAAAEAFGIDLLWAHETIAPGRTVSSALALGVPWLYTEAYGGRRIRREDAEAFYAGAFRLMRHLGMLRSNEREQGDEASPAAPRRIYGDGNFDGSETAKADGFFIPELPLGSPVAAGERIGTIYGFDGEELQRVVTSRGGVVVMLPGTPAVRNGEPLFMIAPSEPHIDDGEKRGSAE</sequence>
<dbReference type="OrthoDB" id="9782876at2"/>
<evidence type="ECO:0000256" key="3">
    <source>
        <dbReference type="ARBA" id="ARBA00022801"/>
    </source>
</evidence>
<dbReference type="InterPro" id="IPR053138">
    <property type="entry name" value="N-alpha-Ac-DABA_deacetylase"/>
</dbReference>
<dbReference type="AlphaFoldDB" id="A0A5C4T1J9"/>
<dbReference type="Pfam" id="PF24827">
    <property type="entry name" value="AstE_AspA_cat"/>
    <property type="match status" value="1"/>
</dbReference>
<dbReference type="CDD" id="cd06230">
    <property type="entry name" value="M14_ASTE_ASPA_like"/>
    <property type="match status" value="1"/>
</dbReference>
<proteinExistence type="predicted"/>
<evidence type="ECO:0000256" key="1">
    <source>
        <dbReference type="ARBA" id="ARBA00001947"/>
    </source>
</evidence>
<organism evidence="6 7">
    <name type="scientific">Paenibacillus hemerocallicola</name>
    <dbReference type="NCBI Taxonomy" id="1172614"/>
    <lineage>
        <taxon>Bacteria</taxon>
        <taxon>Bacillati</taxon>
        <taxon>Bacillota</taxon>
        <taxon>Bacilli</taxon>
        <taxon>Bacillales</taxon>
        <taxon>Paenibacillaceae</taxon>
        <taxon>Paenibacillus</taxon>
    </lineage>
</organism>
<dbReference type="InterPro" id="IPR043795">
    <property type="entry name" value="N-alpha-Ac-DABA-like"/>
</dbReference>
<dbReference type="GO" id="GO:0016788">
    <property type="term" value="F:hydrolase activity, acting on ester bonds"/>
    <property type="evidence" value="ECO:0007669"/>
    <property type="project" value="InterPro"/>
</dbReference>
<comment type="caution">
    <text evidence="6">The sequence shown here is derived from an EMBL/GenBank/DDBJ whole genome shotgun (WGS) entry which is preliminary data.</text>
</comment>
<dbReference type="EMBL" id="VDCQ01000050">
    <property type="protein sequence ID" value="TNJ62982.1"/>
    <property type="molecule type" value="Genomic_DNA"/>
</dbReference>
<keyword evidence="2" id="KW-0479">Metal-binding</keyword>
<name>A0A5C4T1J9_9BACL</name>
<evidence type="ECO:0000256" key="2">
    <source>
        <dbReference type="ARBA" id="ARBA00022723"/>
    </source>
</evidence>
<evidence type="ECO:0000313" key="7">
    <source>
        <dbReference type="Proteomes" id="UP000307943"/>
    </source>
</evidence>
<accession>A0A5C4T1J9</accession>
<dbReference type="RefSeq" id="WP_139605539.1">
    <property type="nucleotide sequence ID" value="NZ_VDCQ01000050.1"/>
</dbReference>
<comment type="cofactor">
    <cofactor evidence="1">
        <name>Zn(2+)</name>
        <dbReference type="ChEBI" id="CHEBI:29105"/>
    </cofactor>
</comment>
<keyword evidence="7" id="KW-1185">Reference proteome</keyword>
<feature type="domain" description="Succinylglutamate desuccinylase/Aspartoacylase catalytic" evidence="5">
    <location>
        <begin position="47"/>
        <end position="234"/>
    </location>
</feature>
<keyword evidence="3" id="KW-0378">Hydrolase</keyword>
<dbReference type="Gene3D" id="3.40.630.10">
    <property type="entry name" value="Zn peptidases"/>
    <property type="match status" value="1"/>
</dbReference>
<evidence type="ECO:0000259" key="5">
    <source>
        <dbReference type="Pfam" id="PF24827"/>
    </source>
</evidence>
<dbReference type="SUPFAM" id="SSF53187">
    <property type="entry name" value="Zn-dependent exopeptidases"/>
    <property type="match status" value="1"/>
</dbReference>
<dbReference type="PANTHER" id="PTHR37326:SF1">
    <property type="entry name" value="BLL3975 PROTEIN"/>
    <property type="match status" value="1"/>
</dbReference>
<dbReference type="GO" id="GO:0046872">
    <property type="term" value="F:metal ion binding"/>
    <property type="evidence" value="ECO:0007669"/>
    <property type="project" value="UniProtKB-KW"/>
</dbReference>
<protein>
    <recommendedName>
        <fullName evidence="5">Succinylglutamate desuccinylase/Aspartoacylase catalytic domain-containing protein</fullName>
    </recommendedName>
</protein>
<dbReference type="PANTHER" id="PTHR37326">
    <property type="entry name" value="BLL3975 PROTEIN"/>
    <property type="match status" value="1"/>
</dbReference>
<dbReference type="InterPro" id="IPR055438">
    <property type="entry name" value="AstE_AspA_cat"/>
</dbReference>
<dbReference type="GO" id="GO:0016811">
    <property type="term" value="F:hydrolase activity, acting on carbon-nitrogen (but not peptide) bonds, in linear amides"/>
    <property type="evidence" value="ECO:0007669"/>
    <property type="project" value="InterPro"/>
</dbReference>
<evidence type="ECO:0000313" key="6">
    <source>
        <dbReference type="EMBL" id="TNJ62982.1"/>
    </source>
</evidence>